<dbReference type="EMBL" id="SJPK01000004">
    <property type="protein sequence ID" value="TWT67055.1"/>
    <property type="molecule type" value="Genomic_DNA"/>
</dbReference>
<accession>A0A5C5XYN6</accession>
<evidence type="ECO:0000259" key="2">
    <source>
        <dbReference type="Pfam" id="PF07587"/>
    </source>
</evidence>
<sequence>MIRSHHLLAEPVPGRLSRTPVVTAAHRAGSLATWGMLYVVAIGACILASHAADAASPDAPVAHPDPLKSVALDVYPEAISLNSGDDFQTIVAVLRRDDGVTLDVTDQVRWSLKDASLAEIDGHTLRPLADGKTVLAGHYEDALVEVEVSVENAATHPPVSFAKDVMPVLTRSGCNTGSCHGAARGKDGFGLSLFGFDPQGDYQRITREIGVRRINLAVPSESLLLKKATGAVPHTGGKLFDTQSDYYATLLKWLQAGAVNDKKDSPPPAVSSVAIFPPQAVLEGDAATQRMVAVATYADGTTRDLSRLAAFSTNNAPVASIEQDGVVTAGARGEAFVMARFDTHTVGSQILTLPADLKYTPPEPQPGNYVDELVDKKLQQLRLVPSGPCTDDEFIRRVTIDITGLLPTEEETLRFTSDPAPDKREALVDQLLEKKEFSEIWALKFAQLLMIKSSNVVSKKSALLYASWLTDQFARNVPINEMVHDILTSTGGTFGEPATNFYEIERDTLKTSENVAQVFMGIRTQCTQCHNHPFDRWTMDDYYGFAAFFAQVGRKQAEDYREKIVYNRFSGETKHPVTNQTVAPKFLGGSTPETKGKDRREVLADWLVSTENPYFASSIANRVWAHYMGVGIIAPVDDIRVSNPATNPELLDRLGEKLVEYNYDFRKLVRDICLSRAYSRSSHANESNAHDTRNYAHAVIRRVPAESLLDCLCQVTQSPEKFSGLPLGSRAVQIADGAVSNYFLTTFGRSPRTTVCDAEASTSPSLSQALHLLNGQSVHSKIVRSKVIQKWLEEEKLSHDEVLDRIYLRSLSRLPDDSEREATQEMLAAEGANATQVLEDVFWAVLNGREFVFNH</sequence>
<evidence type="ECO:0000313" key="4">
    <source>
        <dbReference type="Proteomes" id="UP000318053"/>
    </source>
</evidence>
<dbReference type="Gene3D" id="2.60.40.1080">
    <property type="match status" value="2"/>
</dbReference>
<feature type="domain" description="DUF1549" evidence="1">
    <location>
        <begin position="370"/>
        <end position="552"/>
    </location>
</feature>
<evidence type="ECO:0000313" key="3">
    <source>
        <dbReference type="EMBL" id="TWT67055.1"/>
    </source>
</evidence>
<dbReference type="InterPro" id="IPR011444">
    <property type="entry name" value="DUF1549"/>
</dbReference>
<evidence type="ECO:0008006" key="5">
    <source>
        <dbReference type="Google" id="ProtNLM"/>
    </source>
</evidence>
<protein>
    <recommendedName>
        <fullName evidence="5">Bacterial Ig-like domain (Group 2)</fullName>
    </recommendedName>
</protein>
<dbReference type="Proteomes" id="UP000318053">
    <property type="component" value="Unassembled WGS sequence"/>
</dbReference>
<proteinExistence type="predicted"/>
<name>A0A5C5XYN6_9BACT</name>
<gene>
    <name evidence="3" type="ORF">CA85_19010</name>
</gene>
<keyword evidence="4" id="KW-1185">Reference proteome</keyword>
<dbReference type="AlphaFoldDB" id="A0A5C5XYN6"/>
<feature type="domain" description="DUF1553" evidence="2">
    <location>
        <begin position="599"/>
        <end position="826"/>
    </location>
</feature>
<dbReference type="InterPro" id="IPR008964">
    <property type="entry name" value="Invasin/intimin_cell_adhesion"/>
</dbReference>
<dbReference type="PANTHER" id="PTHR35889">
    <property type="entry name" value="CYCLOINULO-OLIGOSACCHARIDE FRUCTANOTRANSFERASE-RELATED"/>
    <property type="match status" value="1"/>
</dbReference>
<dbReference type="InterPro" id="IPR022655">
    <property type="entry name" value="DUF1553"/>
</dbReference>
<dbReference type="Pfam" id="PF07583">
    <property type="entry name" value="PSCyt2"/>
    <property type="match status" value="1"/>
</dbReference>
<reference evidence="3 4" key="1">
    <citation type="submission" date="2019-02" db="EMBL/GenBank/DDBJ databases">
        <title>Deep-cultivation of Planctomycetes and their phenomic and genomic characterization uncovers novel biology.</title>
        <authorList>
            <person name="Wiegand S."/>
            <person name="Jogler M."/>
            <person name="Boedeker C."/>
            <person name="Pinto D."/>
            <person name="Vollmers J."/>
            <person name="Rivas-Marin E."/>
            <person name="Kohn T."/>
            <person name="Peeters S.H."/>
            <person name="Heuer A."/>
            <person name="Rast P."/>
            <person name="Oberbeckmann S."/>
            <person name="Bunk B."/>
            <person name="Jeske O."/>
            <person name="Meyerdierks A."/>
            <person name="Storesund J.E."/>
            <person name="Kallscheuer N."/>
            <person name="Luecker S."/>
            <person name="Lage O.M."/>
            <person name="Pohl T."/>
            <person name="Merkel B.J."/>
            <person name="Hornburger P."/>
            <person name="Mueller R.-W."/>
            <person name="Bruemmer F."/>
            <person name="Labrenz M."/>
            <person name="Spormann A.M."/>
            <person name="Op Den Camp H."/>
            <person name="Overmann J."/>
            <person name="Amann R."/>
            <person name="Jetten M.S.M."/>
            <person name="Mascher T."/>
            <person name="Medema M.H."/>
            <person name="Devos D.P."/>
            <person name="Kaster A.-K."/>
            <person name="Ovreas L."/>
            <person name="Rohde M."/>
            <person name="Galperin M.Y."/>
            <person name="Jogler C."/>
        </authorList>
    </citation>
    <scope>NUCLEOTIDE SEQUENCE [LARGE SCALE GENOMIC DNA]</scope>
    <source>
        <strain evidence="3 4">CA85</strain>
    </source>
</reference>
<comment type="caution">
    <text evidence="3">The sequence shown here is derived from an EMBL/GenBank/DDBJ whole genome shotgun (WGS) entry which is preliminary data.</text>
</comment>
<evidence type="ECO:0000259" key="1">
    <source>
        <dbReference type="Pfam" id="PF07583"/>
    </source>
</evidence>
<organism evidence="3 4">
    <name type="scientific">Allorhodopirellula solitaria</name>
    <dbReference type="NCBI Taxonomy" id="2527987"/>
    <lineage>
        <taxon>Bacteria</taxon>
        <taxon>Pseudomonadati</taxon>
        <taxon>Planctomycetota</taxon>
        <taxon>Planctomycetia</taxon>
        <taxon>Pirellulales</taxon>
        <taxon>Pirellulaceae</taxon>
        <taxon>Allorhodopirellula</taxon>
    </lineage>
</organism>
<dbReference type="Pfam" id="PF07587">
    <property type="entry name" value="PSD1"/>
    <property type="match status" value="1"/>
</dbReference>
<dbReference type="PANTHER" id="PTHR35889:SF3">
    <property type="entry name" value="F-BOX DOMAIN-CONTAINING PROTEIN"/>
    <property type="match status" value="1"/>
</dbReference>
<dbReference type="SUPFAM" id="SSF49373">
    <property type="entry name" value="Invasin/intimin cell-adhesion fragments"/>
    <property type="match status" value="1"/>
</dbReference>